<comment type="caution">
    <text evidence="1">The sequence shown here is derived from an EMBL/GenBank/DDBJ whole genome shotgun (WGS) entry which is preliminary data.</text>
</comment>
<keyword evidence="2" id="KW-1185">Reference proteome</keyword>
<sequence length="52" mass="5433">MLCASALPQNLKPENKSFSTALARSSLSLASASHFSLAVKKDFSVSQAPAHS</sequence>
<evidence type="ECO:0000313" key="1">
    <source>
        <dbReference type="EMBL" id="KAG6642227.1"/>
    </source>
</evidence>
<reference evidence="1" key="1">
    <citation type="submission" date="2020-12" db="EMBL/GenBank/DDBJ databases">
        <title>WGS assembly of Carya illinoinensis cv. Pawnee.</title>
        <authorList>
            <person name="Platts A."/>
            <person name="Shu S."/>
            <person name="Wright S."/>
            <person name="Barry K."/>
            <person name="Edger P."/>
            <person name="Pires J.C."/>
            <person name="Schmutz J."/>
        </authorList>
    </citation>
    <scope>NUCLEOTIDE SEQUENCE</scope>
    <source>
        <tissue evidence="1">Leaf</tissue>
    </source>
</reference>
<organism evidence="1 2">
    <name type="scientific">Carya illinoinensis</name>
    <name type="common">Pecan</name>
    <dbReference type="NCBI Taxonomy" id="32201"/>
    <lineage>
        <taxon>Eukaryota</taxon>
        <taxon>Viridiplantae</taxon>
        <taxon>Streptophyta</taxon>
        <taxon>Embryophyta</taxon>
        <taxon>Tracheophyta</taxon>
        <taxon>Spermatophyta</taxon>
        <taxon>Magnoliopsida</taxon>
        <taxon>eudicotyledons</taxon>
        <taxon>Gunneridae</taxon>
        <taxon>Pentapetalae</taxon>
        <taxon>rosids</taxon>
        <taxon>fabids</taxon>
        <taxon>Fagales</taxon>
        <taxon>Juglandaceae</taxon>
        <taxon>Carya</taxon>
    </lineage>
</organism>
<dbReference type="AlphaFoldDB" id="A0A8T1PM13"/>
<proteinExistence type="predicted"/>
<protein>
    <submittedName>
        <fullName evidence="1">Uncharacterized protein</fullName>
    </submittedName>
</protein>
<evidence type="ECO:0000313" key="2">
    <source>
        <dbReference type="Proteomes" id="UP000811609"/>
    </source>
</evidence>
<accession>A0A8T1PM13</accession>
<dbReference type="Proteomes" id="UP000811609">
    <property type="component" value="Chromosome 9"/>
</dbReference>
<name>A0A8T1PM13_CARIL</name>
<gene>
    <name evidence="1" type="ORF">CIPAW_09G128200</name>
</gene>
<dbReference type="EMBL" id="CM031817">
    <property type="protein sequence ID" value="KAG6642227.1"/>
    <property type="molecule type" value="Genomic_DNA"/>
</dbReference>